<name>A0A0G0NGH7_9BACT</name>
<evidence type="ECO:0000256" key="2">
    <source>
        <dbReference type="ARBA" id="ARBA00022692"/>
    </source>
</evidence>
<dbReference type="InterPro" id="IPR050475">
    <property type="entry name" value="Prenyltransferase_related"/>
</dbReference>
<evidence type="ECO:0000256" key="4">
    <source>
        <dbReference type="ARBA" id="ARBA00023136"/>
    </source>
</evidence>
<reference evidence="6 7" key="1">
    <citation type="journal article" date="2015" name="Nature">
        <title>rRNA introns, odd ribosomes, and small enigmatic genomes across a large radiation of phyla.</title>
        <authorList>
            <person name="Brown C.T."/>
            <person name="Hug L.A."/>
            <person name="Thomas B.C."/>
            <person name="Sharon I."/>
            <person name="Castelle C.J."/>
            <person name="Singh A."/>
            <person name="Wilkins M.J."/>
            <person name="Williams K.H."/>
            <person name="Banfield J.F."/>
        </authorList>
    </citation>
    <scope>NUCLEOTIDE SEQUENCE [LARGE SCALE GENOMIC DNA]</scope>
</reference>
<feature type="transmembrane region" description="Helical" evidence="5">
    <location>
        <begin position="21"/>
        <end position="38"/>
    </location>
</feature>
<feature type="transmembrane region" description="Helical" evidence="5">
    <location>
        <begin position="168"/>
        <end position="189"/>
    </location>
</feature>
<evidence type="ECO:0000313" key="6">
    <source>
        <dbReference type="EMBL" id="KKR11926.1"/>
    </source>
</evidence>
<feature type="transmembrane region" description="Helical" evidence="5">
    <location>
        <begin position="44"/>
        <end position="61"/>
    </location>
</feature>
<evidence type="ECO:0000256" key="1">
    <source>
        <dbReference type="ARBA" id="ARBA00004141"/>
    </source>
</evidence>
<feature type="transmembrane region" description="Helical" evidence="5">
    <location>
        <begin position="140"/>
        <end position="162"/>
    </location>
</feature>
<comment type="subcellular location">
    <subcellularLocation>
        <location evidence="1">Membrane</location>
        <topology evidence="1">Multi-pass membrane protein</topology>
    </subcellularLocation>
</comment>
<evidence type="ECO:0000256" key="5">
    <source>
        <dbReference type="SAM" id="Phobius"/>
    </source>
</evidence>
<dbReference type="Pfam" id="PF01040">
    <property type="entry name" value="UbiA"/>
    <property type="match status" value="1"/>
</dbReference>
<dbReference type="InterPro" id="IPR044878">
    <property type="entry name" value="UbiA_sf"/>
</dbReference>
<organism evidence="6 7">
    <name type="scientific">Candidatus Woesebacteria bacterium GW2011_GWA1_39_21</name>
    <dbReference type="NCBI Taxonomy" id="1618550"/>
    <lineage>
        <taxon>Bacteria</taxon>
        <taxon>Candidatus Woeseibacteriota</taxon>
    </lineage>
</organism>
<dbReference type="PANTHER" id="PTHR42723">
    <property type="entry name" value="CHLOROPHYLL SYNTHASE"/>
    <property type="match status" value="1"/>
</dbReference>
<dbReference type="Proteomes" id="UP000034246">
    <property type="component" value="Unassembled WGS sequence"/>
</dbReference>
<keyword evidence="3 5" id="KW-1133">Transmembrane helix</keyword>
<dbReference type="GO" id="GO:0016020">
    <property type="term" value="C:membrane"/>
    <property type="evidence" value="ECO:0007669"/>
    <property type="project" value="UniProtKB-SubCell"/>
</dbReference>
<proteinExistence type="predicted"/>
<keyword evidence="2 5" id="KW-0812">Transmembrane</keyword>
<dbReference type="PANTHER" id="PTHR42723:SF1">
    <property type="entry name" value="CHLOROPHYLL SYNTHASE, CHLOROPLASTIC"/>
    <property type="match status" value="1"/>
</dbReference>
<keyword evidence="6" id="KW-0808">Transferase</keyword>
<feature type="transmembrane region" description="Helical" evidence="5">
    <location>
        <begin position="210"/>
        <end position="232"/>
    </location>
</feature>
<gene>
    <name evidence="6" type="ORF">UT39_C0002G0107</name>
</gene>
<evidence type="ECO:0000256" key="3">
    <source>
        <dbReference type="ARBA" id="ARBA00022989"/>
    </source>
</evidence>
<dbReference type="AlphaFoldDB" id="A0A0G0NGH7"/>
<comment type="caution">
    <text evidence="6">The sequence shown here is derived from an EMBL/GenBank/DDBJ whole genome shotgun (WGS) entry which is preliminary data.</text>
</comment>
<feature type="transmembrane region" description="Helical" evidence="5">
    <location>
        <begin position="238"/>
        <end position="255"/>
    </location>
</feature>
<keyword evidence="4 5" id="KW-0472">Membrane</keyword>
<dbReference type="InterPro" id="IPR000537">
    <property type="entry name" value="UbiA_prenyltransferase"/>
</dbReference>
<sequence length="295" mass="32829">MPKSVYAIINLTRYQDYHITVIITTLLGFLVSGVSLNLHMLPRLSLVLLANLLCVAFAFMINDIEDAKDDARDEMKAKRNPVSAGLISPTIGYLATFAVAALSISIYFYLGPVPFWLGVTSLILSGLYSWRITRLKAIPVIDLVSHGLILAGLQLLCAYFALNPYTGLNYNWIAPFIIVVAVSVRGQLFNQIRDFECDSKAGIRHTTSRLGIKTANYLMTALLLVAGAMFIHSVINKIIPLWCVSVMFVLGVIFLKKPLTKFKAAEGLEKTYNFERPVLLITLFSLTLLTLSRFF</sequence>
<dbReference type="EMBL" id="LBWP01000002">
    <property type="protein sequence ID" value="KKR11926.1"/>
    <property type="molecule type" value="Genomic_DNA"/>
</dbReference>
<feature type="transmembrane region" description="Helical" evidence="5">
    <location>
        <begin position="115"/>
        <end position="133"/>
    </location>
</feature>
<feature type="transmembrane region" description="Helical" evidence="5">
    <location>
        <begin position="82"/>
        <end position="109"/>
    </location>
</feature>
<protein>
    <submittedName>
        <fullName evidence="6">4-hydroxybenzoate polyprenyltransferase</fullName>
    </submittedName>
</protein>
<dbReference type="Gene3D" id="1.20.120.1780">
    <property type="entry name" value="UbiA prenyltransferase"/>
    <property type="match status" value="1"/>
</dbReference>
<dbReference type="Gene3D" id="1.10.357.140">
    <property type="entry name" value="UbiA prenyltransferase"/>
    <property type="match status" value="1"/>
</dbReference>
<accession>A0A0G0NGH7</accession>
<dbReference type="GO" id="GO:0016765">
    <property type="term" value="F:transferase activity, transferring alkyl or aryl (other than methyl) groups"/>
    <property type="evidence" value="ECO:0007669"/>
    <property type="project" value="InterPro"/>
</dbReference>
<evidence type="ECO:0000313" key="7">
    <source>
        <dbReference type="Proteomes" id="UP000034246"/>
    </source>
</evidence>